<dbReference type="GO" id="GO:0004181">
    <property type="term" value="F:metallocarboxypeptidase activity"/>
    <property type="evidence" value="ECO:0007669"/>
    <property type="project" value="InterPro"/>
</dbReference>
<evidence type="ECO:0000256" key="1">
    <source>
        <dbReference type="ARBA" id="ARBA00005988"/>
    </source>
</evidence>
<dbReference type="Pfam" id="PF00246">
    <property type="entry name" value="Peptidase_M14"/>
    <property type="match status" value="1"/>
</dbReference>
<evidence type="ECO:0000313" key="4">
    <source>
        <dbReference type="EMBL" id="KIH62608.1"/>
    </source>
</evidence>
<dbReference type="OrthoDB" id="3626597at2759"/>
<feature type="domain" description="Peptidase M14" evidence="3">
    <location>
        <begin position="1"/>
        <end position="66"/>
    </location>
</feature>
<gene>
    <name evidence="4" type="ORF">ANCDUO_07107</name>
</gene>
<organism evidence="4 5">
    <name type="scientific">Ancylostoma duodenale</name>
    <dbReference type="NCBI Taxonomy" id="51022"/>
    <lineage>
        <taxon>Eukaryota</taxon>
        <taxon>Metazoa</taxon>
        <taxon>Ecdysozoa</taxon>
        <taxon>Nematoda</taxon>
        <taxon>Chromadorea</taxon>
        <taxon>Rhabditida</taxon>
        <taxon>Rhabditina</taxon>
        <taxon>Rhabditomorpha</taxon>
        <taxon>Strongyloidea</taxon>
        <taxon>Ancylostomatidae</taxon>
        <taxon>Ancylostomatinae</taxon>
        <taxon>Ancylostoma</taxon>
    </lineage>
</organism>
<keyword evidence="5" id="KW-1185">Reference proteome</keyword>
<evidence type="ECO:0000313" key="5">
    <source>
        <dbReference type="Proteomes" id="UP000054047"/>
    </source>
</evidence>
<reference evidence="4 5" key="1">
    <citation type="submission" date="2013-12" db="EMBL/GenBank/DDBJ databases">
        <title>Draft genome of the parsitic nematode Ancylostoma duodenale.</title>
        <authorList>
            <person name="Mitreva M."/>
        </authorList>
    </citation>
    <scope>NUCLEOTIDE SEQUENCE [LARGE SCALE GENOMIC DNA]</scope>
    <source>
        <strain evidence="4 5">Zhejiang</strain>
    </source>
</reference>
<evidence type="ECO:0000256" key="2">
    <source>
        <dbReference type="PROSITE-ProRule" id="PRU01379"/>
    </source>
</evidence>
<sequence>MRNATGANYNYGTIAELMYPASGTSIDYMQDRGVPYIFGVELRPLDSPFDSYAFSLPPHYIKPTGE</sequence>
<dbReference type="SUPFAM" id="SSF53187">
    <property type="entry name" value="Zn-dependent exopeptidases"/>
    <property type="match status" value="1"/>
</dbReference>
<dbReference type="GO" id="GO:0008270">
    <property type="term" value="F:zinc ion binding"/>
    <property type="evidence" value="ECO:0007669"/>
    <property type="project" value="InterPro"/>
</dbReference>
<accession>A0A0C2CZW0</accession>
<dbReference type="PROSITE" id="PS52035">
    <property type="entry name" value="PEPTIDASE_M14"/>
    <property type="match status" value="1"/>
</dbReference>
<dbReference type="MEROPS" id="M14.A25"/>
<dbReference type="Gene3D" id="3.40.630.10">
    <property type="entry name" value="Zn peptidases"/>
    <property type="match status" value="1"/>
</dbReference>
<dbReference type="Proteomes" id="UP000054047">
    <property type="component" value="Unassembled WGS sequence"/>
</dbReference>
<evidence type="ECO:0000259" key="3">
    <source>
        <dbReference type="PROSITE" id="PS52035"/>
    </source>
</evidence>
<dbReference type="GO" id="GO:0006508">
    <property type="term" value="P:proteolysis"/>
    <property type="evidence" value="ECO:0007669"/>
    <property type="project" value="InterPro"/>
</dbReference>
<dbReference type="InterPro" id="IPR000834">
    <property type="entry name" value="Peptidase_M14"/>
</dbReference>
<dbReference type="AlphaFoldDB" id="A0A0C2CZW0"/>
<comment type="similarity">
    <text evidence="1 2">Belongs to the peptidase M14 family.</text>
</comment>
<protein>
    <recommendedName>
        <fullName evidence="3">Peptidase M14 domain-containing protein</fullName>
    </recommendedName>
</protein>
<name>A0A0C2CZW0_9BILA</name>
<dbReference type="EMBL" id="KN729193">
    <property type="protein sequence ID" value="KIH62608.1"/>
    <property type="molecule type" value="Genomic_DNA"/>
</dbReference>
<proteinExistence type="inferred from homology"/>
<feature type="active site" description="Proton donor/acceptor" evidence="2">
    <location>
        <position position="41"/>
    </location>
</feature>